<sequence length="68" mass="7852">MATEYLRDDHYHIIGTIVTESGGKQIARDARYNRVGEYDPKSDLTRDSHYRIIGTGNQLSALIWRTVR</sequence>
<dbReference type="AlphaFoldDB" id="A0A158F9E6"/>
<dbReference type="EMBL" id="FCOC02000002">
    <property type="protein sequence ID" value="SAL16414.1"/>
    <property type="molecule type" value="Genomic_DNA"/>
</dbReference>
<accession>A0A158F9E6</accession>
<name>A0A158F9E6_CABSO</name>
<dbReference type="Proteomes" id="UP000054893">
    <property type="component" value="Unassembled WGS sequence"/>
</dbReference>
<evidence type="ECO:0000313" key="2">
    <source>
        <dbReference type="Proteomes" id="UP000054893"/>
    </source>
</evidence>
<protein>
    <submittedName>
        <fullName evidence="1">Uncharacterized protein</fullName>
    </submittedName>
</protein>
<reference evidence="1 2" key="1">
    <citation type="submission" date="2016-01" db="EMBL/GenBank/DDBJ databases">
        <authorList>
            <person name="Oliw E.H."/>
        </authorList>
    </citation>
    <scope>NUCLEOTIDE SEQUENCE [LARGE SCALE GENOMIC DNA]</scope>
    <source>
        <strain evidence="1">LMG 22029</strain>
    </source>
</reference>
<organism evidence="1 2">
    <name type="scientific">Caballeronia sordidicola</name>
    <name type="common">Burkholderia sordidicola</name>
    <dbReference type="NCBI Taxonomy" id="196367"/>
    <lineage>
        <taxon>Bacteria</taxon>
        <taxon>Pseudomonadati</taxon>
        <taxon>Pseudomonadota</taxon>
        <taxon>Betaproteobacteria</taxon>
        <taxon>Burkholderiales</taxon>
        <taxon>Burkholderiaceae</taxon>
        <taxon>Caballeronia</taxon>
    </lineage>
</organism>
<proteinExistence type="predicted"/>
<gene>
    <name evidence="1" type="ORF">AWB64_00977</name>
</gene>
<dbReference type="OrthoDB" id="8759100at2"/>
<dbReference type="RefSeq" id="WP_060817468.1">
    <property type="nucleotide sequence ID" value="NZ_FCOC02000002.1"/>
</dbReference>
<evidence type="ECO:0000313" key="1">
    <source>
        <dbReference type="EMBL" id="SAL16414.1"/>
    </source>
</evidence>